<organism evidence="1 2">
    <name type="scientific">Oribacterium parvum</name>
    <dbReference type="NCBI Taxonomy" id="1501329"/>
    <lineage>
        <taxon>Bacteria</taxon>
        <taxon>Bacillati</taxon>
        <taxon>Bacillota</taxon>
        <taxon>Clostridia</taxon>
        <taxon>Lachnospirales</taxon>
        <taxon>Lachnospiraceae</taxon>
        <taxon>Oribacterium</taxon>
    </lineage>
</organism>
<sequence>MQFQICHENDSSLRLRLERFRISEEEETILSRMLACHPQITGLQIYPATSGIRIFYKGDKKKLLESLEAIPYKNVSYLVENLPKKEDIRVQLLPSCKEIVQELGKSKKMKPSLKRKIGAKVTLEALADMFLPAPASLAFHVYQLFLLSRS</sequence>
<dbReference type="AlphaFoldDB" id="A0A930DQ08"/>
<comment type="caution">
    <text evidence="1">The sequence shown here is derived from an EMBL/GenBank/DDBJ whole genome shotgun (WGS) entry which is preliminary data.</text>
</comment>
<dbReference type="EMBL" id="JABZRD010000018">
    <property type="protein sequence ID" value="MBF1283016.1"/>
    <property type="molecule type" value="Genomic_DNA"/>
</dbReference>
<protein>
    <submittedName>
        <fullName evidence="1">Uncharacterized protein</fullName>
    </submittedName>
</protein>
<evidence type="ECO:0000313" key="2">
    <source>
        <dbReference type="Proteomes" id="UP000709351"/>
    </source>
</evidence>
<evidence type="ECO:0000313" key="1">
    <source>
        <dbReference type="EMBL" id="MBF1283016.1"/>
    </source>
</evidence>
<gene>
    <name evidence="1" type="ORF">HXM93_00575</name>
</gene>
<name>A0A930DQ08_9FIRM</name>
<accession>A0A930DQ08</accession>
<proteinExistence type="predicted"/>
<dbReference type="Proteomes" id="UP000709351">
    <property type="component" value="Unassembled WGS sequence"/>
</dbReference>
<reference evidence="1" key="1">
    <citation type="submission" date="2020-04" db="EMBL/GenBank/DDBJ databases">
        <title>Deep metagenomics examines the oral microbiome during advanced dental caries in children, revealing novel taxa and co-occurrences with host molecules.</title>
        <authorList>
            <person name="Baker J.L."/>
            <person name="Morton J.T."/>
            <person name="Dinis M."/>
            <person name="Alvarez R."/>
            <person name="Tran N.C."/>
            <person name="Knight R."/>
            <person name="Edlund A."/>
        </authorList>
    </citation>
    <scope>NUCLEOTIDE SEQUENCE</scope>
    <source>
        <strain evidence="1">JCVI_24_bin.2</strain>
    </source>
</reference>